<dbReference type="EMBL" id="CAADEZ010000728">
    <property type="protein sequence ID" value="VFJ73523.1"/>
    <property type="molecule type" value="Genomic_DNA"/>
</dbReference>
<dbReference type="Gene3D" id="3.30.2310.20">
    <property type="entry name" value="RelE-like"/>
    <property type="match status" value="1"/>
</dbReference>
<feature type="active site" description="Proton donor" evidence="2">
    <location>
        <position position="84"/>
    </location>
</feature>
<gene>
    <name evidence="4" type="ORF">BECKFM1743A_GA0114220_107282</name>
    <name evidence="5" type="ORF">BECKFM1743B_GA0114221_106872</name>
    <name evidence="3" type="ORF">BECKFM1743C_GA0114222_103326</name>
</gene>
<name>A0A450TWS4_9GAMM</name>
<dbReference type="GO" id="GO:0006415">
    <property type="term" value="P:translational termination"/>
    <property type="evidence" value="ECO:0007669"/>
    <property type="project" value="TreeGrafter"/>
</dbReference>
<dbReference type="NCBIfam" id="TIGR02385">
    <property type="entry name" value="RelE_StbE"/>
    <property type="match status" value="1"/>
</dbReference>
<sequence length="90" mass="11092">MYRPVYTKQFEKDIERCRRRGKNLEKFKILTRALLAGEPLDPIHRDHRLIGHFIGRRECHMESDWLLVYRIKKDRMYFERTGTHSDLFKK</sequence>
<evidence type="ECO:0000313" key="5">
    <source>
        <dbReference type="EMBL" id="VFK20328.1"/>
    </source>
</evidence>
<dbReference type="GO" id="GO:0006402">
    <property type="term" value="P:mRNA catabolic process"/>
    <property type="evidence" value="ECO:0007669"/>
    <property type="project" value="TreeGrafter"/>
</dbReference>
<dbReference type="PANTHER" id="PTHR40588:SF1">
    <property type="entry name" value="MRNA INTERFERASE TOXIN YAFQ"/>
    <property type="match status" value="1"/>
</dbReference>
<dbReference type="InterPro" id="IPR035093">
    <property type="entry name" value="RelE/ParE_toxin_dom_sf"/>
</dbReference>
<dbReference type="PANTHER" id="PTHR40588">
    <property type="entry name" value="MRNA INTERFERASE TOXIN YAFQ"/>
    <property type="match status" value="1"/>
</dbReference>
<keyword evidence="1" id="KW-1277">Toxin-antitoxin system</keyword>
<protein>
    <submittedName>
        <fullName evidence="4">mRNA interferase YafQ</fullName>
    </submittedName>
</protein>
<dbReference type="EMBL" id="CAADFA010000332">
    <property type="protein sequence ID" value="VFJ63007.1"/>
    <property type="molecule type" value="Genomic_DNA"/>
</dbReference>
<dbReference type="EMBL" id="CAADFL010000687">
    <property type="protein sequence ID" value="VFK20328.1"/>
    <property type="molecule type" value="Genomic_DNA"/>
</dbReference>
<evidence type="ECO:0000256" key="1">
    <source>
        <dbReference type="ARBA" id="ARBA00022649"/>
    </source>
</evidence>
<dbReference type="InterPro" id="IPR004386">
    <property type="entry name" value="Toxin_YafQ-like"/>
</dbReference>
<evidence type="ECO:0000313" key="3">
    <source>
        <dbReference type="EMBL" id="VFJ63007.1"/>
    </source>
</evidence>
<dbReference type="InterPro" id="IPR007712">
    <property type="entry name" value="RelE/ParE_toxin"/>
</dbReference>
<evidence type="ECO:0000256" key="2">
    <source>
        <dbReference type="PIRSR" id="PIRSR006156-1"/>
    </source>
</evidence>
<accession>A0A450TWS4</accession>
<dbReference type="Pfam" id="PF15738">
    <property type="entry name" value="YafQ_toxin"/>
    <property type="match status" value="1"/>
</dbReference>
<dbReference type="GO" id="GO:0004521">
    <property type="term" value="F:RNA endonuclease activity"/>
    <property type="evidence" value="ECO:0007669"/>
    <property type="project" value="TreeGrafter"/>
</dbReference>
<proteinExistence type="predicted"/>
<dbReference type="PIRSF" id="PIRSF006156">
    <property type="entry name" value="YafQ"/>
    <property type="match status" value="1"/>
</dbReference>
<dbReference type="SUPFAM" id="SSF143011">
    <property type="entry name" value="RelE-like"/>
    <property type="match status" value="1"/>
</dbReference>
<organism evidence="4">
    <name type="scientific">Candidatus Kentrum sp. FM</name>
    <dbReference type="NCBI Taxonomy" id="2126340"/>
    <lineage>
        <taxon>Bacteria</taxon>
        <taxon>Pseudomonadati</taxon>
        <taxon>Pseudomonadota</taxon>
        <taxon>Gammaproteobacteria</taxon>
        <taxon>Candidatus Kentrum</taxon>
    </lineage>
</organism>
<reference evidence="4" key="1">
    <citation type="submission" date="2019-02" db="EMBL/GenBank/DDBJ databases">
        <authorList>
            <person name="Gruber-Vodicka R. H."/>
            <person name="Seah K. B. B."/>
        </authorList>
    </citation>
    <scope>NUCLEOTIDE SEQUENCE</scope>
    <source>
        <strain evidence="4">BECK_BZ163</strain>
        <strain evidence="5">BECK_BZ164</strain>
        <strain evidence="3">BECK_BZ165</strain>
    </source>
</reference>
<dbReference type="AlphaFoldDB" id="A0A450TWS4"/>
<evidence type="ECO:0000313" key="4">
    <source>
        <dbReference type="EMBL" id="VFJ73523.1"/>
    </source>
</evidence>